<dbReference type="PATRIC" id="fig|161398.10.peg.1096"/>
<proteinExistence type="predicted"/>
<gene>
    <name evidence="1" type="ORF">PP2015_1076</name>
</gene>
<evidence type="ECO:0000313" key="1">
    <source>
        <dbReference type="EMBL" id="ALO41592.1"/>
    </source>
</evidence>
<dbReference type="STRING" id="161398.PP2015_1076"/>
<organism evidence="1 2">
    <name type="scientific">Pseudoalteromonas phenolica</name>
    <dbReference type="NCBI Taxonomy" id="161398"/>
    <lineage>
        <taxon>Bacteria</taxon>
        <taxon>Pseudomonadati</taxon>
        <taxon>Pseudomonadota</taxon>
        <taxon>Gammaproteobacteria</taxon>
        <taxon>Alteromonadales</taxon>
        <taxon>Pseudoalteromonadaceae</taxon>
        <taxon>Pseudoalteromonas</taxon>
    </lineage>
</organism>
<dbReference type="Proteomes" id="UP000061457">
    <property type="component" value="Chromosome I"/>
</dbReference>
<evidence type="ECO:0000313" key="2">
    <source>
        <dbReference type="Proteomes" id="UP000061457"/>
    </source>
</evidence>
<name>A0A0S2K061_9GAMM</name>
<protein>
    <submittedName>
        <fullName evidence="1">Uncharacterized protein</fullName>
    </submittedName>
</protein>
<dbReference type="OrthoDB" id="3194910at2"/>
<dbReference type="RefSeq" id="WP_058029320.1">
    <property type="nucleotide sequence ID" value="NZ_CP013187.1"/>
</dbReference>
<dbReference type="KEGG" id="pphe:PP2015_1076"/>
<dbReference type="EMBL" id="CP013187">
    <property type="protein sequence ID" value="ALO41592.1"/>
    <property type="molecule type" value="Genomic_DNA"/>
</dbReference>
<keyword evidence="2" id="KW-1185">Reference proteome</keyword>
<sequence length="234" mass="26296">MTKLVFCSCVAADGRKFAFLTDQPEVEELFDNGYKVAYKDRDGRDTPELLAHWRSAITVESKEFGLLPEDDQIPDNVQSAFNTMLSHLVKGIDVFFCDYNLGVEGDLPMCNQVMDEFKSTDFVLFSCADIVGNDPTVQPYMVSYCAPRYQQGSKVAQQHRIYCKTDPFAFCQAINAIVVQRQKDDLTGGHIRSDLDPYINESPIDKDTADQVLNRFVESLRSSNPDTVAIGYNG</sequence>
<reference evidence="1 2" key="1">
    <citation type="submission" date="2015-11" db="EMBL/GenBank/DDBJ databases">
        <authorList>
            <person name="Zhang Y."/>
            <person name="Guo Z."/>
        </authorList>
    </citation>
    <scope>NUCLEOTIDE SEQUENCE [LARGE SCALE GENOMIC DNA]</scope>
    <source>
        <strain evidence="1 2">KCTC 12086</strain>
    </source>
</reference>
<dbReference type="AlphaFoldDB" id="A0A0S2K061"/>
<accession>A0A0S2K061</accession>